<dbReference type="CDD" id="cd07987">
    <property type="entry name" value="LPLAT_MGAT-like"/>
    <property type="match status" value="1"/>
</dbReference>
<keyword evidence="10 12" id="KW-0012">Acyltransferase</keyword>
<sequence>MKIEWAPVHVPPKRRLQTLAAGLYVMIFMLVPGISLLIITSLLYYGNLFWKLLTLAYLTFVYFDHKRNFSDIHGNGFMIFRSNCIWKHFRDYFPIELIKTADLSADRNYILASFPHGIIGTGITCNMSRDIRQWLKLFPGIRPKIGTLDMHFYTPIFREAIRYWGMVSVSKESLMHYLSASNHPKHPDNLDGFTSNAVAILVGGAQEALDSHPGRYILTLKRRKGFVKLAIRTGSPIVPTFSFGEVEIFDQVNNPPNSWLRRFQTLTKRLTGISPLIVLGRGFFQYTFGFLPQRKHIVQVVGKPIEVEKNDIPDPEYVDKIHQQVIDQLKEMFEKYKEKYIENGKSVNLVIT</sequence>
<evidence type="ECO:0000313" key="12">
    <source>
        <dbReference type="EMBL" id="JAC54024.1"/>
    </source>
</evidence>
<keyword evidence="5 11" id="KW-0812">Transmembrane</keyword>
<evidence type="ECO:0000256" key="7">
    <source>
        <dbReference type="ARBA" id="ARBA00022989"/>
    </source>
</evidence>
<dbReference type="PANTHER" id="PTHR12317">
    <property type="entry name" value="DIACYLGLYCEROL O-ACYLTRANSFERASE"/>
    <property type="match status" value="1"/>
</dbReference>
<organism evidence="12">
    <name type="scientific">Bactrocera dorsalis</name>
    <name type="common">Oriental fruit fly</name>
    <name type="synonym">Dacus dorsalis</name>
    <dbReference type="NCBI Taxonomy" id="27457"/>
    <lineage>
        <taxon>Eukaryota</taxon>
        <taxon>Metazoa</taxon>
        <taxon>Ecdysozoa</taxon>
        <taxon>Arthropoda</taxon>
        <taxon>Hexapoda</taxon>
        <taxon>Insecta</taxon>
        <taxon>Pterygota</taxon>
        <taxon>Neoptera</taxon>
        <taxon>Endopterygota</taxon>
        <taxon>Diptera</taxon>
        <taxon>Brachycera</taxon>
        <taxon>Muscomorpha</taxon>
        <taxon>Tephritoidea</taxon>
        <taxon>Tephritidae</taxon>
        <taxon>Bactrocera</taxon>
        <taxon>Bactrocera</taxon>
    </lineage>
</organism>
<comment type="similarity">
    <text evidence="2 11">Belongs to the diacylglycerol acyltransferase family.</text>
</comment>
<name>A0A034WH55_BACDO</name>
<keyword evidence="6 11" id="KW-0256">Endoplasmic reticulum</keyword>
<comment type="subcellular location">
    <subcellularLocation>
        <location evidence="1 11">Endoplasmic reticulum membrane</location>
        <topology evidence="1 11">Multi-pass membrane protein</topology>
    </subcellularLocation>
</comment>
<feature type="transmembrane region" description="Helical" evidence="11">
    <location>
        <begin position="21"/>
        <end position="42"/>
    </location>
</feature>
<keyword evidence="7 11" id="KW-1133">Transmembrane helix</keyword>
<evidence type="ECO:0000256" key="10">
    <source>
        <dbReference type="ARBA" id="ARBA00023315"/>
    </source>
</evidence>
<dbReference type="EMBL" id="GAKP01004928">
    <property type="protein sequence ID" value="JAC54024.1"/>
    <property type="molecule type" value="Transcribed_RNA"/>
</dbReference>
<keyword evidence="3" id="KW-0444">Lipid biosynthesis</keyword>
<dbReference type="GO" id="GO:0005789">
    <property type="term" value="C:endoplasmic reticulum membrane"/>
    <property type="evidence" value="ECO:0007669"/>
    <property type="project" value="UniProtKB-SubCell"/>
</dbReference>
<keyword evidence="9 11" id="KW-0472">Membrane</keyword>
<accession>A0A034WH55</accession>
<dbReference type="GO" id="GO:0019432">
    <property type="term" value="P:triglyceride biosynthetic process"/>
    <property type="evidence" value="ECO:0007669"/>
    <property type="project" value="TreeGrafter"/>
</dbReference>
<gene>
    <name evidence="12" type="primary">MOGT2</name>
</gene>
<evidence type="ECO:0000256" key="6">
    <source>
        <dbReference type="ARBA" id="ARBA00022824"/>
    </source>
</evidence>
<keyword evidence="4 11" id="KW-0808">Transferase</keyword>
<keyword evidence="8" id="KW-0443">Lipid metabolism</keyword>
<dbReference type="Pfam" id="PF03982">
    <property type="entry name" value="DAGAT"/>
    <property type="match status" value="1"/>
</dbReference>
<dbReference type="OrthoDB" id="264532at2759"/>
<evidence type="ECO:0000256" key="4">
    <source>
        <dbReference type="ARBA" id="ARBA00022679"/>
    </source>
</evidence>
<protein>
    <recommendedName>
        <fullName evidence="11">Acyltransferase</fullName>
        <ecNumber evidence="11">2.3.1.-</ecNumber>
    </recommendedName>
</protein>
<dbReference type="PANTHER" id="PTHR12317:SF79">
    <property type="entry name" value="ACYLTRANSFERASE"/>
    <property type="match status" value="1"/>
</dbReference>
<evidence type="ECO:0000256" key="3">
    <source>
        <dbReference type="ARBA" id="ARBA00022516"/>
    </source>
</evidence>
<evidence type="ECO:0000256" key="9">
    <source>
        <dbReference type="ARBA" id="ARBA00023136"/>
    </source>
</evidence>
<proteinExistence type="inferred from homology"/>
<evidence type="ECO:0000256" key="11">
    <source>
        <dbReference type="RuleBase" id="RU367023"/>
    </source>
</evidence>
<dbReference type="EC" id="2.3.1.-" evidence="11"/>
<evidence type="ECO:0000256" key="2">
    <source>
        <dbReference type="ARBA" id="ARBA00005420"/>
    </source>
</evidence>
<comment type="caution">
    <text evidence="11">Lacks conserved residue(s) required for the propagation of feature annotation.</text>
</comment>
<evidence type="ECO:0000256" key="8">
    <source>
        <dbReference type="ARBA" id="ARBA00023098"/>
    </source>
</evidence>
<evidence type="ECO:0000256" key="1">
    <source>
        <dbReference type="ARBA" id="ARBA00004477"/>
    </source>
</evidence>
<evidence type="ECO:0000256" key="5">
    <source>
        <dbReference type="ARBA" id="ARBA00022692"/>
    </source>
</evidence>
<dbReference type="AlphaFoldDB" id="A0A034WH55"/>
<reference evidence="12" key="1">
    <citation type="journal article" date="2014" name="BMC Genomics">
        <title>Characterizing the developmental transcriptome of the oriental fruit fly, Bactrocera dorsalis (Diptera: Tephritidae) through comparative genomic analysis with Drosophila melanogaster utilizing modENCODE datasets.</title>
        <authorList>
            <person name="Geib S.M."/>
            <person name="Calla B."/>
            <person name="Hall B."/>
            <person name="Hou S."/>
            <person name="Manoukis N.C."/>
        </authorList>
    </citation>
    <scope>NUCLEOTIDE SEQUENCE</scope>
    <source>
        <strain evidence="12">Punador</strain>
    </source>
</reference>
<dbReference type="InterPro" id="IPR007130">
    <property type="entry name" value="DAGAT"/>
</dbReference>
<dbReference type="GO" id="GO:0004144">
    <property type="term" value="F:diacylglycerol O-acyltransferase activity"/>
    <property type="evidence" value="ECO:0007669"/>
    <property type="project" value="TreeGrafter"/>
</dbReference>